<dbReference type="RefSeq" id="WP_171649818.1">
    <property type="nucleotide sequence ID" value="NZ_WHOD01000003.1"/>
</dbReference>
<dbReference type="AlphaFoldDB" id="A0A972GRY4"/>
<keyword evidence="3" id="KW-1185">Reference proteome</keyword>
<evidence type="ECO:0000313" key="2">
    <source>
        <dbReference type="EMBL" id="NOU91650.1"/>
    </source>
</evidence>
<protein>
    <recommendedName>
        <fullName evidence="4">Dockerin domain-containing protein</fullName>
    </recommendedName>
</protein>
<dbReference type="InterPro" id="IPR018247">
    <property type="entry name" value="EF_Hand_1_Ca_BS"/>
</dbReference>
<dbReference type="EMBL" id="WHOD01000003">
    <property type="protein sequence ID" value="NOU91650.1"/>
    <property type="molecule type" value="Genomic_DNA"/>
</dbReference>
<feature type="signal peptide" evidence="1">
    <location>
        <begin position="1"/>
        <end position="26"/>
    </location>
</feature>
<evidence type="ECO:0000256" key="1">
    <source>
        <dbReference type="SAM" id="SignalP"/>
    </source>
</evidence>
<evidence type="ECO:0000313" key="3">
    <source>
        <dbReference type="Proteomes" id="UP000641588"/>
    </source>
</evidence>
<dbReference type="Proteomes" id="UP000641588">
    <property type="component" value="Unassembled WGS sequence"/>
</dbReference>
<gene>
    <name evidence="2" type="ORF">GC093_00150</name>
</gene>
<evidence type="ECO:0008006" key="4">
    <source>
        <dbReference type="Google" id="ProtNLM"/>
    </source>
</evidence>
<reference evidence="2" key="1">
    <citation type="submission" date="2019-10" db="EMBL/GenBank/DDBJ databases">
        <title>Description of Paenibacillus glebae sp. nov.</title>
        <authorList>
            <person name="Carlier A."/>
            <person name="Qi S."/>
        </authorList>
    </citation>
    <scope>NUCLEOTIDE SEQUENCE</scope>
    <source>
        <strain evidence="2">LMG 31456</strain>
    </source>
</reference>
<keyword evidence="1" id="KW-0732">Signal</keyword>
<proteinExistence type="predicted"/>
<feature type="chain" id="PRO_5038461472" description="Dockerin domain-containing protein" evidence="1">
    <location>
        <begin position="27"/>
        <end position="1186"/>
    </location>
</feature>
<name>A0A972GRY4_9BACL</name>
<accession>A0A972GRY4</accession>
<organism evidence="2 3">
    <name type="scientific">Paenibacillus foliorum</name>
    <dbReference type="NCBI Taxonomy" id="2654974"/>
    <lineage>
        <taxon>Bacteria</taxon>
        <taxon>Bacillati</taxon>
        <taxon>Bacillota</taxon>
        <taxon>Bacilli</taxon>
        <taxon>Bacillales</taxon>
        <taxon>Paenibacillaceae</taxon>
        <taxon>Paenibacillus</taxon>
    </lineage>
</organism>
<comment type="caution">
    <text evidence="2">The sequence shown here is derived from an EMBL/GenBank/DDBJ whole genome shotgun (WGS) entry which is preliminary data.</text>
</comment>
<dbReference type="Gene3D" id="2.60.120.260">
    <property type="entry name" value="Galactose-binding domain-like"/>
    <property type="match status" value="2"/>
</dbReference>
<dbReference type="PROSITE" id="PS00018">
    <property type="entry name" value="EF_HAND_1"/>
    <property type="match status" value="1"/>
</dbReference>
<sequence>MKQGQNVGKHKSWGAAMLALAVSVSAFTSVSVSVPTAAAAAAITPDANLFLDRVDRVYPDISVAEKQLQFFKNNLLANQQPDGRTDNFPQKVTVSNGNLLTGNIVSNMGFEAGTSYAGAPDNWSYTGAAQLTWVNDVQAAYEAARMIKMEALSESGGVLTQTITNPLNVLVDHVNPATVTLKPNSLMLFSAYVKKEQVTGSGQGVYAKVSFKNANGAVLEVPYVFNEGGGGKGTQDWTEIRGLVTVPSVQPDSIVVEAGLDGASGTVYWDGIRLMRLDTSISTAAGSAGVQVGNKGAAAIPNANFDATPAWKENKPNGTAVTIDQKSSNGLSGKGAQIVSTSTDTVASVSMLANASSNGTRQFGGDYRVFSVKYRTLPGFIAADGRGVAAKISYNDKNGLLVGSKIFYGSPTDGSWKELSGIFDAEYPAYTMTFELMLDQAVGTVIFDNASFIGMDQQNSSTEAGFGAAGLFAYMWKLSGKQDELLAKQARKALDFYLHNRVQTIDNPANSDKLLDGAKNSGAAYVPYYVSGSTTGADYPTTAFGLHNLASTLKYGQELFTPEQLDEGKETAYSMWTWLTRVTKFSTQKSQNQALVALLGGIELAVLYDDQALKNEIYDYYTKGIPGTNLPKEGGFRKEARQEVDGKQIFYEVNGFDVSYAGVSLSDLAEIINEIPDDNAAFRDFKSIIHADGMEMAEYFNSRLSADGWIFAGSRHNEGGGSSFNMGNFSGLSYWAQELNSDLGRFLIKGPSSLIPSYGETANLGHIAVHGPVALHHMLQKYAWVPIEQQKLEEYTFRKGKVSAYFKNDNRQPLTISVSGTDFTENLIDSGTVTSEGPKIDRVMGMYFKDANDKWIYDDVKASTSNMATTNYYVRKDTGVTTANSNITKQYYITNGKSLYNVLAVQFSSDQSYKSLNQLIGLPYMSVPDYPYVPGSIDPNMVRINGIYAADGSPLLDLTQDSGEASASEIRAGTAKISGWPGLKAVNAPAGGTAKPTWLSSADINQLNAGFTTTNGKVMDDLYTKALWDPTNVRVSDNNGVTVQFANSDKLMVKLTDSAAPAAYRAGEWVYFVAKYAPDSETGSFSVTPVQTYSTRSDVLQAITVEDEGMKLVLSGGNDTFIDKQAGMIRVNGDQAAVSELTNLWKEQGRTVASDRVNFPYLYDLNGDGIISIVDLSLLGLYINKQ</sequence>